<evidence type="ECO:0000313" key="3">
    <source>
        <dbReference type="Proteomes" id="UP000712600"/>
    </source>
</evidence>
<name>A0A8S9NW12_BRACR</name>
<feature type="region of interest" description="Disordered" evidence="1">
    <location>
        <begin position="1"/>
        <end position="22"/>
    </location>
</feature>
<sequence length="73" mass="8486">MLRQDLEDMLQGRESKSTRLEEREIGSAISPSNGFESLRRIIQVKHDGAIDSLHRVEILEIVDRSRRARKAER</sequence>
<accession>A0A8S9NW12</accession>
<organism evidence="2 3">
    <name type="scientific">Brassica cretica</name>
    <name type="common">Mustard</name>
    <dbReference type="NCBI Taxonomy" id="69181"/>
    <lineage>
        <taxon>Eukaryota</taxon>
        <taxon>Viridiplantae</taxon>
        <taxon>Streptophyta</taxon>
        <taxon>Embryophyta</taxon>
        <taxon>Tracheophyta</taxon>
        <taxon>Spermatophyta</taxon>
        <taxon>Magnoliopsida</taxon>
        <taxon>eudicotyledons</taxon>
        <taxon>Gunneridae</taxon>
        <taxon>Pentapetalae</taxon>
        <taxon>rosids</taxon>
        <taxon>malvids</taxon>
        <taxon>Brassicales</taxon>
        <taxon>Brassicaceae</taxon>
        <taxon>Brassiceae</taxon>
        <taxon>Brassica</taxon>
    </lineage>
</organism>
<dbReference type="EMBL" id="QGKX02001521">
    <property type="protein sequence ID" value="KAF3507906.1"/>
    <property type="molecule type" value="Genomic_DNA"/>
</dbReference>
<dbReference type="AlphaFoldDB" id="A0A8S9NW12"/>
<comment type="caution">
    <text evidence="2">The sequence shown here is derived from an EMBL/GenBank/DDBJ whole genome shotgun (WGS) entry which is preliminary data.</text>
</comment>
<protein>
    <submittedName>
        <fullName evidence="2">Uncharacterized protein</fullName>
    </submittedName>
</protein>
<evidence type="ECO:0000256" key="1">
    <source>
        <dbReference type="SAM" id="MobiDB-lite"/>
    </source>
</evidence>
<gene>
    <name evidence="2" type="ORF">F2Q69_00006654</name>
</gene>
<proteinExistence type="predicted"/>
<dbReference type="Proteomes" id="UP000712600">
    <property type="component" value="Unassembled WGS sequence"/>
</dbReference>
<evidence type="ECO:0000313" key="2">
    <source>
        <dbReference type="EMBL" id="KAF3507906.1"/>
    </source>
</evidence>
<reference evidence="2" key="1">
    <citation type="submission" date="2019-12" db="EMBL/GenBank/DDBJ databases">
        <title>Genome sequencing and annotation of Brassica cretica.</title>
        <authorList>
            <person name="Studholme D.J."/>
            <person name="Sarris P."/>
        </authorList>
    </citation>
    <scope>NUCLEOTIDE SEQUENCE</scope>
    <source>
        <strain evidence="2">PFS-109/04</strain>
        <tissue evidence="2">Leaf</tissue>
    </source>
</reference>